<organism evidence="14 15">
    <name type="scientific">Cercophora scortea</name>
    <dbReference type="NCBI Taxonomy" id="314031"/>
    <lineage>
        <taxon>Eukaryota</taxon>
        <taxon>Fungi</taxon>
        <taxon>Dikarya</taxon>
        <taxon>Ascomycota</taxon>
        <taxon>Pezizomycotina</taxon>
        <taxon>Sordariomycetes</taxon>
        <taxon>Sordariomycetidae</taxon>
        <taxon>Sordariales</taxon>
        <taxon>Lasiosphaeriaceae</taxon>
        <taxon>Cercophora</taxon>
    </lineage>
</organism>
<accession>A0AAE0J3F8</accession>
<evidence type="ECO:0000256" key="2">
    <source>
        <dbReference type="ARBA" id="ARBA00007856"/>
    </source>
</evidence>
<sequence>MAATRSIYNALFRRNYTMLGAVFAGAFAFEMFYDSTMNNIWDKINKGVRNPNPTLSPGLTRKLLTGRNSVNGRTSATSTSSRRSKGSNRWRESGPRLCEQEYLLRHLADKEAEQEHGAWRSSNLYILVQEMAGCKVIW</sequence>
<evidence type="ECO:0000256" key="4">
    <source>
        <dbReference type="ARBA" id="ARBA00022660"/>
    </source>
</evidence>
<evidence type="ECO:0000256" key="10">
    <source>
        <dbReference type="ARBA" id="ARBA00023136"/>
    </source>
</evidence>
<protein>
    <recommendedName>
        <fullName evidence="11">Complex III subunit 9</fullName>
    </recommendedName>
</protein>
<evidence type="ECO:0000256" key="3">
    <source>
        <dbReference type="ARBA" id="ARBA00022448"/>
    </source>
</evidence>
<keyword evidence="7" id="KW-0249">Electron transport</keyword>
<evidence type="ECO:0000256" key="1">
    <source>
        <dbReference type="ARBA" id="ARBA00004434"/>
    </source>
</evidence>
<evidence type="ECO:0000256" key="8">
    <source>
        <dbReference type="ARBA" id="ARBA00022989"/>
    </source>
</evidence>
<dbReference type="PANTHER" id="PTHR12980">
    <property type="entry name" value="UBIQUINOL-CYTOCHROME C REDUCTASE COMPLEX, SUBUNIT X"/>
    <property type="match status" value="1"/>
</dbReference>
<dbReference type="AlphaFoldDB" id="A0AAE0J3F8"/>
<dbReference type="EMBL" id="JAUEPO010000001">
    <property type="protein sequence ID" value="KAK3336221.1"/>
    <property type="molecule type" value="Genomic_DNA"/>
</dbReference>
<keyword evidence="5 13" id="KW-0812">Transmembrane</keyword>
<comment type="similarity">
    <text evidence="2">Belongs to the UQCR10/QCR9 family.</text>
</comment>
<keyword evidence="9" id="KW-0496">Mitochondrion</keyword>
<gene>
    <name evidence="14" type="ORF">B0T19DRAFT_408908</name>
</gene>
<evidence type="ECO:0000256" key="7">
    <source>
        <dbReference type="ARBA" id="ARBA00022982"/>
    </source>
</evidence>
<dbReference type="GO" id="GO:0005743">
    <property type="term" value="C:mitochondrial inner membrane"/>
    <property type="evidence" value="ECO:0007669"/>
    <property type="project" value="UniProtKB-SubCell"/>
</dbReference>
<dbReference type="InterPro" id="IPR036656">
    <property type="entry name" value="QCR9_sf"/>
</dbReference>
<evidence type="ECO:0000256" key="6">
    <source>
        <dbReference type="ARBA" id="ARBA00022792"/>
    </source>
</evidence>
<keyword evidence="10 13" id="KW-0472">Membrane</keyword>
<evidence type="ECO:0000256" key="9">
    <source>
        <dbReference type="ARBA" id="ARBA00023128"/>
    </source>
</evidence>
<proteinExistence type="inferred from homology"/>
<evidence type="ECO:0000256" key="13">
    <source>
        <dbReference type="SAM" id="Phobius"/>
    </source>
</evidence>
<reference evidence="14" key="2">
    <citation type="submission" date="2023-06" db="EMBL/GenBank/DDBJ databases">
        <authorList>
            <consortium name="Lawrence Berkeley National Laboratory"/>
            <person name="Haridas S."/>
            <person name="Hensen N."/>
            <person name="Bonometti L."/>
            <person name="Westerberg I."/>
            <person name="Brannstrom I.O."/>
            <person name="Guillou S."/>
            <person name="Cros-Aarteil S."/>
            <person name="Calhoun S."/>
            <person name="Kuo A."/>
            <person name="Mondo S."/>
            <person name="Pangilinan J."/>
            <person name="Riley R."/>
            <person name="Labutti K."/>
            <person name="Andreopoulos B."/>
            <person name="Lipzen A."/>
            <person name="Chen C."/>
            <person name="Yanf M."/>
            <person name="Daum C."/>
            <person name="Ng V."/>
            <person name="Clum A."/>
            <person name="Steindorff A."/>
            <person name="Ohm R."/>
            <person name="Martin F."/>
            <person name="Silar P."/>
            <person name="Natvig D."/>
            <person name="Lalanne C."/>
            <person name="Gautier V."/>
            <person name="Ament-Velasquez S.L."/>
            <person name="Kruys A."/>
            <person name="Hutchinson M.I."/>
            <person name="Powell A.J."/>
            <person name="Barry K."/>
            <person name="Miller A.N."/>
            <person name="Grigoriev I.V."/>
            <person name="Debuchy R."/>
            <person name="Gladieux P."/>
            <person name="Thoren M.H."/>
            <person name="Johannesson H."/>
        </authorList>
    </citation>
    <scope>NUCLEOTIDE SEQUENCE</scope>
    <source>
        <strain evidence="14">SMH4131-1</strain>
    </source>
</reference>
<name>A0AAE0J3F8_9PEZI</name>
<dbReference type="SUPFAM" id="SSF81514">
    <property type="entry name" value="Subunit X (non-heme 7 kDa protein) of cytochrome bc1 complex (Ubiquinol-cytochrome c reductase)"/>
    <property type="match status" value="1"/>
</dbReference>
<feature type="transmembrane region" description="Helical" evidence="13">
    <location>
        <begin position="16"/>
        <end position="33"/>
    </location>
</feature>
<keyword evidence="6" id="KW-0999">Mitochondrion inner membrane</keyword>
<dbReference type="Pfam" id="PF05365">
    <property type="entry name" value="UCR_UQCRX_QCR9"/>
    <property type="match status" value="1"/>
</dbReference>
<comment type="caution">
    <text evidence="14">The sequence shown here is derived from an EMBL/GenBank/DDBJ whole genome shotgun (WGS) entry which is preliminary data.</text>
</comment>
<evidence type="ECO:0000256" key="11">
    <source>
        <dbReference type="ARBA" id="ARBA00044247"/>
    </source>
</evidence>
<evidence type="ECO:0000256" key="5">
    <source>
        <dbReference type="ARBA" id="ARBA00022692"/>
    </source>
</evidence>
<comment type="subcellular location">
    <subcellularLocation>
        <location evidence="1">Mitochondrion inner membrane</location>
        <topology evidence="1">Single-pass membrane protein</topology>
    </subcellularLocation>
</comment>
<reference evidence="14" key="1">
    <citation type="journal article" date="2023" name="Mol. Phylogenet. Evol.">
        <title>Genome-scale phylogeny and comparative genomics of the fungal order Sordariales.</title>
        <authorList>
            <person name="Hensen N."/>
            <person name="Bonometti L."/>
            <person name="Westerberg I."/>
            <person name="Brannstrom I.O."/>
            <person name="Guillou S."/>
            <person name="Cros-Aarteil S."/>
            <person name="Calhoun S."/>
            <person name="Haridas S."/>
            <person name="Kuo A."/>
            <person name="Mondo S."/>
            <person name="Pangilinan J."/>
            <person name="Riley R."/>
            <person name="LaButti K."/>
            <person name="Andreopoulos B."/>
            <person name="Lipzen A."/>
            <person name="Chen C."/>
            <person name="Yan M."/>
            <person name="Daum C."/>
            <person name="Ng V."/>
            <person name="Clum A."/>
            <person name="Steindorff A."/>
            <person name="Ohm R.A."/>
            <person name="Martin F."/>
            <person name="Silar P."/>
            <person name="Natvig D.O."/>
            <person name="Lalanne C."/>
            <person name="Gautier V."/>
            <person name="Ament-Velasquez S.L."/>
            <person name="Kruys A."/>
            <person name="Hutchinson M.I."/>
            <person name="Powell A.J."/>
            <person name="Barry K."/>
            <person name="Miller A.N."/>
            <person name="Grigoriev I.V."/>
            <person name="Debuchy R."/>
            <person name="Gladieux P."/>
            <person name="Hiltunen Thoren M."/>
            <person name="Johannesson H."/>
        </authorList>
    </citation>
    <scope>NUCLEOTIDE SEQUENCE</scope>
    <source>
        <strain evidence="14">SMH4131-1</strain>
    </source>
</reference>
<keyword evidence="15" id="KW-1185">Reference proteome</keyword>
<evidence type="ECO:0000256" key="12">
    <source>
        <dbReference type="SAM" id="MobiDB-lite"/>
    </source>
</evidence>
<dbReference type="InterPro" id="IPR008027">
    <property type="entry name" value="QCR9"/>
</dbReference>
<dbReference type="FunFam" id="1.20.5.260:FF:000001">
    <property type="entry name" value="Cytochrome b-c1 complex subunit 9"/>
    <property type="match status" value="1"/>
</dbReference>
<evidence type="ECO:0000313" key="14">
    <source>
        <dbReference type="EMBL" id="KAK3336221.1"/>
    </source>
</evidence>
<keyword evidence="4" id="KW-0679">Respiratory chain</keyword>
<dbReference type="Proteomes" id="UP001286456">
    <property type="component" value="Unassembled WGS sequence"/>
</dbReference>
<feature type="region of interest" description="Disordered" evidence="12">
    <location>
        <begin position="59"/>
        <end position="93"/>
    </location>
</feature>
<dbReference type="GO" id="GO:0045275">
    <property type="term" value="C:respiratory chain complex III"/>
    <property type="evidence" value="ECO:0007669"/>
    <property type="project" value="InterPro"/>
</dbReference>
<dbReference type="Gene3D" id="1.20.5.260">
    <property type="entry name" value="Cytochrome b-c1 complex subunit 9"/>
    <property type="match status" value="1"/>
</dbReference>
<keyword evidence="8 13" id="KW-1133">Transmembrane helix</keyword>
<evidence type="ECO:0000313" key="15">
    <source>
        <dbReference type="Proteomes" id="UP001286456"/>
    </source>
</evidence>
<keyword evidence="3" id="KW-0813">Transport</keyword>
<dbReference type="PANTHER" id="PTHR12980:SF0">
    <property type="entry name" value="CYTOCHROME B-C1 COMPLEX SUBUNIT 9"/>
    <property type="match status" value="1"/>
</dbReference>
<dbReference type="GO" id="GO:0006122">
    <property type="term" value="P:mitochondrial electron transport, ubiquinol to cytochrome c"/>
    <property type="evidence" value="ECO:0007669"/>
    <property type="project" value="InterPro"/>
</dbReference>